<keyword evidence="8" id="KW-0406">Ion transport</keyword>
<keyword evidence="7 15" id="KW-0547">Nucleotide-binding</keyword>
<feature type="transmembrane region" description="Helical" evidence="15">
    <location>
        <begin position="610"/>
        <end position="629"/>
    </location>
</feature>
<dbReference type="PRINTS" id="PR00119">
    <property type="entry name" value="CATATPASE"/>
</dbReference>
<dbReference type="Pfam" id="PF00122">
    <property type="entry name" value="E1-E2_ATPase"/>
    <property type="match status" value="1"/>
</dbReference>
<evidence type="ECO:0000256" key="12">
    <source>
        <dbReference type="ARBA" id="ARBA00023008"/>
    </source>
</evidence>
<dbReference type="InterPro" id="IPR059000">
    <property type="entry name" value="ATPase_P-type_domA"/>
</dbReference>
<feature type="transmembrane region" description="Helical" evidence="15">
    <location>
        <begin position="65"/>
        <end position="86"/>
    </location>
</feature>
<comment type="catalytic activity">
    <reaction evidence="14">
        <text>Cu(+)(in) + ATP + H2O = Cu(+)(out) + ADP + phosphate + H(+)</text>
        <dbReference type="Rhea" id="RHEA:25792"/>
        <dbReference type="ChEBI" id="CHEBI:15377"/>
        <dbReference type="ChEBI" id="CHEBI:15378"/>
        <dbReference type="ChEBI" id="CHEBI:30616"/>
        <dbReference type="ChEBI" id="CHEBI:43474"/>
        <dbReference type="ChEBI" id="CHEBI:49552"/>
        <dbReference type="ChEBI" id="CHEBI:456216"/>
        <dbReference type="EC" id="7.2.2.8"/>
    </reaction>
</comment>
<organism evidence="17 18">
    <name type="scientific">Secundilactobacillus oryzae JCM 18671</name>
    <dbReference type="NCBI Taxonomy" id="1291743"/>
    <lineage>
        <taxon>Bacteria</taxon>
        <taxon>Bacillati</taxon>
        <taxon>Bacillota</taxon>
        <taxon>Bacilli</taxon>
        <taxon>Lactobacillales</taxon>
        <taxon>Lactobacillaceae</taxon>
        <taxon>Secundilactobacillus</taxon>
    </lineage>
</organism>
<dbReference type="GO" id="GO:0016887">
    <property type="term" value="F:ATP hydrolysis activity"/>
    <property type="evidence" value="ECO:0007669"/>
    <property type="project" value="InterPro"/>
</dbReference>
<dbReference type="PANTHER" id="PTHR43520">
    <property type="entry name" value="ATP7, ISOFORM B"/>
    <property type="match status" value="1"/>
</dbReference>
<dbReference type="InterPro" id="IPR001757">
    <property type="entry name" value="P_typ_ATPase"/>
</dbReference>
<dbReference type="InterPro" id="IPR023214">
    <property type="entry name" value="HAD_sf"/>
</dbReference>
<dbReference type="SFLD" id="SFLDG00002">
    <property type="entry name" value="C1.7:_P-type_atpase_like"/>
    <property type="match status" value="1"/>
</dbReference>
<keyword evidence="8" id="KW-0813">Transport</keyword>
<keyword evidence="5 15" id="KW-0812">Transmembrane</keyword>
<keyword evidence="10" id="KW-1278">Translocase</keyword>
<feature type="transmembrane region" description="Helical" evidence="15">
    <location>
        <begin position="92"/>
        <end position="110"/>
    </location>
</feature>
<dbReference type="InterPro" id="IPR044492">
    <property type="entry name" value="P_typ_ATPase_HD_dom"/>
</dbReference>
<dbReference type="FunFam" id="2.70.150.10:FF:000020">
    <property type="entry name" value="Copper-exporting P-type ATPase A"/>
    <property type="match status" value="1"/>
</dbReference>
<dbReference type="Gene3D" id="3.40.50.1000">
    <property type="entry name" value="HAD superfamily/HAD-like"/>
    <property type="match status" value="1"/>
</dbReference>
<evidence type="ECO:0000256" key="11">
    <source>
        <dbReference type="ARBA" id="ARBA00022989"/>
    </source>
</evidence>
<evidence type="ECO:0000256" key="5">
    <source>
        <dbReference type="ARBA" id="ARBA00022692"/>
    </source>
</evidence>
<feature type="transmembrane region" description="Helical" evidence="15">
    <location>
        <begin position="581"/>
        <end position="604"/>
    </location>
</feature>
<keyword evidence="6 15" id="KW-0479">Metal-binding</keyword>
<evidence type="ECO:0000256" key="10">
    <source>
        <dbReference type="ARBA" id="ARBA00022967"/>
    </source>
</evidence>
<dbReference type="Gene3D" id="2.70.150.10">
    <property type="entry name" value="Calcium-transporting ATPase, cytoplasmic transduction domain A"/>
    <property type="match status" value="1"/>
</dbReference>
<feature type="transmembrane region" description="Helical" evidence="15">
    <location>
        <begin position="247"/>
        <end position="266"/>
    </location>
</feature>
<evidence type="ECO:0000256" key="6">
    <source>
        <dbReference type="ARBA" id="ARBA00022723"/>
    </source>
</evidence>
<keyword evidence="9 15" id="KW-0067">ATP-binding</keyword>
<evidence type="ECO:0000256" key="3">
    <source>
        <dbReference type="ARBA" id="ARBA00012517"/>
    </source>
</evidence>
<dbReference type="GO" id="GO:0005886">
    <property type="term" value="C:plasma membrane"/>
    <property type="evidence" value="ECO:0007669"/>
    <property type="project" value="UniProtKB-SubCell"/>
</dbReference>
<dbReference type="OrthoDB" id="9813266at2"/>
<dbReference type="InterPro" id="IPR036412">
    <property type="entry name" value="HAD-like_sf"/>
</dbReference>
<dbReference type="InterPro" id="IPR023298">
    <property type="entry name" value="ATPase_P-typ_TM_dom_sf"/>
</dbReference>
<keyword evidence="12" id="KW-0186">Copper</keyword>
<dbReference type="SUPFAM" id="SSF81653">
    <property type="entry name" value="Calcium ATPase, transduction domain A"/>
    <property type="match status" value="1"/>
</dbReference>
<reference evidence="17" key="1">
    <citation type="journal article" date="2014" name="Genome Announc.">
        <title>Draft Genome Sequence of Lactobacillus oryzae Strain SG293T.</title>
        <authorList>
            <person name="Tanizawa Y."/>
            <person name="Fujisawa T."/>
            <person name="Mochizuki T."/>
            <person name="Kaminuma E."/>
            <person name="Nakamura Y."/>
            <person name="Tohno M."/>
        </authorList>
    </citation>
    <scope>NUCLEOTIDE SEQUENCE [LARGE SCALE GENOMIC DNA]</scope>
    <source>
        <strain evidence="17">SG293</strain>
    </source>
</reference>
<feature type="transmembrane region" description="Helical" evidence="15">
    <location>
        <begin position="32"/>
        <end position="53"/>
    </location>
</feature>
<dbReference type="GO" id="GO:0043682">
    <property type="term" value="F:P-type divalent copper transporter activity"/>
    <property type="evidence" value="ECO:0007669"/>
    <property type="project" value="TreeGrafter"/>
</dbReference>
<evidence type="ECO:0000313" key="18">
    <source>
        <dbReference type="Proteomes" id="UP000028700"/>
    </source>
</evidence>
<keyword evidence="13 15" id="KW-0472">Membrane</keyword>
<protein>
    <recommendedName>
        <fullName evidence="3">P-type Cu(+) transporter</fullName>
        <ecNumber evidence="3">7.2.2.8</ecNumber>
    </recommendedName>
</protein>
<dbReference type="AlphaFoldDB" id="A0A081BG91"/>
<dbReference type="PANTHER" id="PTHR43520:SF8">
    <property type="entry name" value="P-TYPE CU(+) TRANSPORTER"/>
    <property type="match status" value="1"/>
</dbReference>
<dbReference type="CDD" id="cd02094">
    <property type="entry name" value="P-type_ATPase_Cu-like"/>
    <property type="match status" value="1"/>
</dbReference>
<dbReference type="EC" id="7.2.2.8" evidence="3"/>
<evidence type="ECO:0000259" key="16">
    <source>
        <dbReference type="Pfam" id="PF00122"/>
    </source>
</evidence>
<evidence type="ECO:0000256" key="13">
    <source>
        <dbReference type="ARBA" id="ARBA00023136"/>
    </source>
</evidence>
<dbReference type="GO" id="GO:0140581">
    <property type="term" value="F:P-type monovalent copper transporter activity"/>
    <property type="evidence" value="ECO:0007669"/>
    <property type="project" value="UniProtKB-EC"/>
</dbReference>
<dbReference type="PROSITE" id="PS00154">
    <property type="entry name" value="ATPASE_E1_E2"/>
    <property type="match status" value="1"/>
</dbReference>
<feature type="transmembrane region" description="Helical" evidence="15">
    <location>
        <begin position="7"/>
        <end position="26"/>
    </location>
</feature>
<dbReference type="RefSeq" id="WP_034525823.1">
    <property type="nucleotide sequence ID" value="NZ_BBJM01000001.1"/>
</dbReference>
<dbReference type="InterPro" id="IPR023299">
    <property type="entry name" value="ATPase_P-typ_cyto_dom_N"/>
</dbReference>
<accession>A0A081BG91</accession>
<keyword evidence="11 15" id="KW-1133">Transmembrane helix</keyword>
<evidence type="ECO:0000256" key="1">
    <source>
        <dbReference type="ARBA" id="ARBA00004651"/>
    </source>
</evidence>
<gene>
    <name evidence="17" type="ORF">LOSG293_011600</name>
</gene>
<evidence type="ECO:0000256" key="7">
    <source>
        <dbReference type="ARBA" id="ARBA00022741"/>
    </source>
</evidence>
<dbReference type="EMBL" id="BBJM01000001">
    <property type="protein sequence ID" value="GAK47059.1"/>
    <property type="molecule type" value="Genomic_DNA"/>
</dbReference>
<dbReference type="InterPro" id="IPR008250">
    <property type="entry name" value="ATPase_P-typ_transduc_dom_A_sf"/>
</dbReference>
<keyword evidence="8" id="KW-0187">Copper transport</keyword>
<keyword evidence="18" id="KW-1185">Reference proteome</keyword>
<dbReference type="GO" id="GO:0055070">
    <property type="term" value="P:copper ion homeostasis"/>
    <property type="evidence" value="ECO:0007669"/>
    <property type="project" value="TreeGrafter"/>
</dbReference>
<feature type="domain" description="P-type ATPase A" evidence="16">
    <location>
        <begin position="128"/>
        <end position="228"/>
    </location>
</feature>
<sequence>MSYTKRFYITLILSIPMLGQMVLMPFHLMMPAYNWVALITTTIIMLVAALPFWQSGWAAFKHHNANMDTLVAIGTFVSYFYSVFAMMTNREVYFESAAFITVFVLLGQVFEERMRNNASNAVEKLVQLQASDAEVLRDNAFVRVPLEEVVSGDVIRVKPGEKIPVDGVIVSGTTTIDEAMVTGESLPVAKGVDDSVIGSTMNTTGTVTFKATKVGEETLLAQIVEMVKRAQTSHAPIQKLTDKISNIFVPIVLIVAVLAFDIWYVLLGATAVHALLFAVAVIVIACPCALGLATPTALMVGTARSAKMGVLIKSGEVLEAVNKIDTIVFDKTGTLTKGTPEVTDIVGDEAKLLRIAASLEEQSEHPLASAILDRAKQQQIKVTIPTNFQAVEGKGVQAELFGQHVFVGNEKLAINAQISERLKAQMTALQKAAKTVVVVGENDTVIGLIAIQDVARENAKVTIGQLKDQGLRTVMLTGDNANVARAIATQIGIDDVIADVLPGEKADHIKQLQQSHRVAFVGDGINDALALSTADVGIAMGAGTDIAIESGGIVLVKNDLQGVVRALAISHKTFNRIKLNLFWALFYNVIGIPIAAGVFVGVGLTLSPEFSGLAMALSSISVVGSSLLLNKAKIVDDPALSTK</sequence>
<dbReference type="STRING" id="1291743.LOSG293_011600"/>
<name>A0A081BG91_9LACO</name>
<comment type="subcellular location">
    <subcellularLocation>
        <location evidence="1">Cell membrane</location>
        <topology evidence="1">Multi-pass membrane protein</topology>
    </subcellularLocation>
</comment>
<comment type="caution">
    <text evidence="17">The sequence shown here is derived from an EMBL/GenBank/DDBJ whole genome shotgun (WGS) entry which is preliminary data.</text>
</comment>
<dbReference type="eggNOG" id="COG2217">
    <property type="taxonomic scope" value="Bacteria"/>
</dbReference>
<dbReference type="Pfam" id="PF00702">
    <property type="entry name" value="Hydrolase"/>
    <property type="match status" value="1"/>
</dbReference>
<dbReference type="SFLD" id="SFLDF00027">
    <property type="entry name" value="p-type_atpase"/>
    <property type="match status" value="1"/>
</dbReference>
<dbReference type="NCBIfam" id="TIGR01511">
    <property type="entry name" value="ATPase-IB1_Cu"/>
    <property type="match status" value="1"/>
</dbReference>
<proteinExistence type="inferred from homology"/>
<evidence type="ECO:0000256" key="2">
    <source>
        <dbReference type="ARBA" id="ARBA00006024"/>
    </source>
</evidence>
<evidence type="ECO:0000256" key="4">
    <source>
        <dbReference type="ARBA" id="ARBA00022475"/>
    </source>
</evidence>
<dbReference type="SFLD" id="SFLDS00003">
    <property type="entry name" value="Haloacid_Dehalogenase"/>
    <property type="match status" value="1"/>
</dbReference>
<dbReference type="Proteomes" id="UP000028700">
    <property type="component" value="Unassembled WGS sequence"/>
</dbReference>
<dbReference type="Gene3D" id="3.40.1110.10">
    <property type="entry name" value="Calcium-transporting ATPase, cytoplasmic domain N"/>
    <property type="match status" value="1"/>
</dbReference>
<evidence type="ECO:0000256" key="15">
    <source>
        <dbReference type="RuleBase" id="RU362081"/>
    </source>
</evidence>
<comment type="similarity">
    <text evidence="2 15">Belongs to the cation transport ATPase (P-type) (TC 3.A.3) family. Type IB subfamily.</text>
</comment>
<feature type="transmembrane region" description="Helical" evidence="15">
    <location>
        <begin position="272"/>
        <end position="298"/>
    </location>
</feature>
<dbReference type="SUPFAM" id="SSF56784">
    <property type="entry name" value="HAD-like"/>
    <property type="match status" value="1"/>
</dbReference>
<evidence type="ECO:0000313" key="17">
    <source>
        <dbReference type="EMBL" id="GAK47059.1"/>
    </source>
</evidence>
<evidence type="ECO:0000256" key="9">
    <source>
        <dbReference type="ARBA" id="ARBA00022840"/>
    </source>
</evidence>
<dbReference type="GO" id="GO:0005507">
    <property type="term" value="F:copper ion binding"/>
    <property type="evidence" value="ECO:0007669"/>
    <property type="project" value="TreeGrafter"/>
</dbReference>
<dbReference type="GO" id="GO:0005524">
    <property type="term" value="F:ATP binding"/>
    <property type="evidence" value="ECO:0007669"/>
    <property type="project" value="UniProtKB-UniRule"/>
</dbReference>
<dbReference type="PROSITE" id="PS01229">
    <property type="entry name" value="COF_2"/>
    <property type="match status" value="1"/>
</dbReference>
<dbReference type="NCBIfam" id="TIGR01494">
    <property type="entry name" value="ATPase_P-type"/>
    <property type="match status" value="1"/>
</dbReference>
<dbReference type="InterPro" id="IPR018303">
    <property type="entry name" value="ATPase_P-typ_P_site"/>
</dbReference>
<dbReference type="InterPro" id="IPR027256">
    <property type="entry name" value="P-typ_ATPase_IB"/>
</dbReference>
<dbReference type="SUPFAM" id="SSF81665">
    <property type="entry name" value="Calcium ATPase, transmembrane domain M"/>
    <property type="match status" value="1"/>
</dbReference>
<dbReference type="NCBIfam" id="TIGR01525">
    <property type="entry name" value="ATPase-IB_hvy"/>
    <property type="match status" value="1"/>
</dbReference>
<dbReference type="PRINTS" id="PR00943">
    <property type="entry name" value="CUATPASE"/>
</dbReference>
<keyword evidence="4 15" id="KW-1003">Cell membrane</keyword>
<evidence type="ECO:0000256" key="8">
    <source>
        <dbReference type="ARBA" id="ARBA00022796"/>
    </source>
</evidence>
<evidence type="ECO:0000256" key="14">
    <source>
        <dbReference type="ARBA" id="ARBA00049289"/>
    </source>
</evidence>